<name>A0A3M7RDP5_BRAPC</name>
<comment type="caution">
    <text evidence="2">The sequence shown here is derived from an EMBL/GenBank/DDBJ whole genome shotgun (WGS) entry which is preliminary data.</text>
</comment>
<dbReference type="AlphaFoldDB" id="A0A3M7RDP5"/>
<feature type="region of interest" description="Disordered" evidence="1">
    <location>
        <begin position="153"/>
        <end position="178"/>
    </location>
</feature>
<proteinExistence type="predicted"/>
<keyword evidence="3" id="KW-1185">Reference proteome</keyword>
<evidence type="ECO:0000313" key="3">
    <source>
        <dbReference type="Proteomes" id="UP000276133"/>
    </source>
</evidence>
<dbReference type="EMBL" id="REGN01003664">
    <property type="protein sequence ID" value="RNA21415.1"/>
    <property type="molecule type" value="Genomic_DNA"/>
</dbReference>
<organism evidence="2 3">
    <name type="scientific">Brachionus plicatilis</name>
    <name type="common">Marine rotifer</name>
    <name type="synonym">Brachionus muelleri</name>
    <dbReference type="NCBI Taxonomy" id="10195"/>
    <lineage>
        <taxon>Eukaryota</taxon>
        <taxon>Metazoa</taxon>
        <taxon>Spiralia</taxon>
        <taxon>Gnathifera</taxon>
        <taxon>Rotifera</taxon>
        <taxon>Eurotatoria</taxon>
        <taxon>Monogononta</taxon>
        <taxon>Pseudotrocha</taxon>
        <taxon>Ploima</taxon>
        <taxon>Brachionidae</taxon>
        <taxon>Brachionus</taxon>
    </lineage>
</organism>
<evidence type="ECO:0000256" key="1">
    <source>
        <dbReference type="SAM" id="MobiDB-lite"/>
    </source>
</evidence>
<protein>
    <submittedName>
        <fullName evidence="2">Uncharacterized protein</fullName>
    </submittedName>
</protein>
<accession>A0A3M7RDP5</accession>
<sequence length="178" mass="20739">MEKSKIDFDRKNKKVDYIDDFVLCDHPKLKKGLSQAITRKFYGPFLVVGKNDNNVDCLIRFASKPKSKIKQQESDCCYSLNIRKRRALRPRTDDVYRKRSDPANKKKEKLFFAQQTNQLYTVMTVLQQNEVTSIPVTVPQQSVMVESIKSIEQKSDRDDIQELGARPSKSFSRRKTKT</sequence>
<dbReference type="Proteomes" id="UP000276133">
    <property type="component" value="Unassembled WGS sequence"/>
</dbReference>
<gene>
    <name evidence="2" type="ORF">BpHYR1_006063</name>
</gene>
<reference evidence="2 3" key="1">
    <citation type="journal article" date="2018" name="Sci. Rep.">
        <title>Genomic signatures of local adaptation to the degree of environmental predictability in rotifers.</title>
        <authorList>
            <person name="Franch-Gras L."/>
            <person name="Hahn C."/>
            <person name="Garcia-Roger E.M."/>
            <person name="Carmona M.J."/>
            <person name="Serra M."/>
            <person name="Gomez A."/>
        </authorList>
    </citation>
    <scope>NUCLEOTIDE SEQUENCE [LARGE SCALE GENOMIC DNA]</scope>
    <source>
        <strain evidence="2">HYR1</strain>
    </source>
</reference>
<evidence type="ECO:0000313" key="2">
    <source>
        <dbReference type="EMBL" id="RNA21415.1"/>
    </source>
</evidence>
<dbReference type="OrthoDB" id="10030726at2759"/>